<keyword evidence="3" id="KW-1185">Reference proteome</keyword>
<evidence type="ECO:0000256" key="1">
    <source>
        <dbReference type="SAM" id="Phobius"/>
    </source>
</evidence>
<comment type="caution">
    <text evidence="2">The sequence shown here is derived from an EMBL/GenBank/DDBJ whole genome shotgun (WGS) entry which is preliminary data.</text>
</comment>
<dbReference type="EMBL" id="JBHTOA010000034">
    <property type="protein sequence ID" value="MFD1399571.1"/>
    <property type="molecule type" value="Genomic_DNA"/>
</dbReference>
<keyword evidence="1" id="KW-1133">Transmembrane helix</keyword>
<dbReference type="Proteomes" id="UP001597199">
    <property type="component" value="Unassembled WGS sequence"/>
</dbReference>
<sequence>MAKRKARKPVWYAEYDRLFVKQRPKRKRQLNRAQVLIVVLVALTPLAFRYWPQVMMQRRMSAQSKMMSSSTTNEATKYIDNYALKAAGLKRTAAIDSSRNLVAKVTGHTVSFSTGFQLTVPSSFNVEESSRDHVVTPTKEDNGIELRVADFDGKNGDTYLQASLQLYGNLIDDFDAYSEASAPTLVKVFKTGNVGTAQTGYVFDIPDPKAERGYARLSRYFLFPDGTGVVLKSLPDITDGMNKLTKNSSFAAFQATCGEDFKSLANDYTFTASN</sequence>
<dbReference type="RefSeq" id="WP_204119296.1">
    <property type="nucleotide sequence ID" value="NZ_BOLV01000013.1"/>
</dbReference>
<gene>
    <name evidence="2" type="ORF">ACFQ41_09665</name>
</gene>
<reference evidence="3" key="1">
    <citation type="journal article" date="2019" name="Int. J. Syst. Evol. Microbiol.">
        <title>The Global Catalogue of Microorganisms (GCM) 10K type strain sequencing project: providing services to taxonomists for standard genome sequencing and annotation.</title>
        <authorList>
            <consortium name="The Broad Institute Genomics Platform"/>
            <consortium name="The Broad Institute Genome Sequencing Center for Infectious Disease"/>
            <person name="Wu L."/>
            <person name="Ma J."/>
        </authorList>
    </citation>
    <scope>NUCLEOTIDE SEQUENCE [LARGE SCALE GENOMIC DNA]</scope>
    <source>
        <strain evidence="3">CCM 9110</strain>
    </source>
</reference>
<keyword evidence="1" id="KW-0472">Membrane</keyword>
<protein>
    <submittedName>
        <fullName evidence="2">Uncharacterized protein</fullName>
    </submittedName>
</protein>
<proteinExistence type="predicted"/>
<keyword evidence="1" id="KW-0812">Transmembrane</keyword>
<feature type="transmembrane region" description="Helical" evidence="1">
    <location>
        <begin position="33"/>
        <end position="51"/>
    </location>
</feature>
<evidence type="ECO:0000313" key="3">
    <source>
        <dbReference type="Proteomes" id="UP001597199"/>
    </source>
</evidence>
<name>A0ABW4BHU9_9LACO</name>
<evidence type="ECO:0000313" key="2">
    <source>
        <dbReference type="EMBL" id="MFD1399571.1"/>
    </source>
</evidence>
<organism evidence="2 3">
    <name type="scientific">Lacticaseibacillus suilingensis</name>
    <dbReference type="NCBI Taxonomy" id="2799577"/>
    <lineage>
        <taxon>Bacteria</taxon>
        <taxon>Bacillati</taxon>
        <taxon>Bacillota</taxon>
        <taxon>Bacilli</taxon>
        <taxon>Lactobacillales</taxon>
        <taxon>Lactobacillaceae</taxon>
        <taxon>Lacticaseibacillus</taxon>
    </lineage>
</organism>
<accession>A0ABW4BHU9</accession>